<dbReference type="OrthoDB" id="10248936at2759"/>
<comment type="subcellular location">
    <subcellularLocation>
        <location evidence="2">Cytoplasm</location>
    </subcellularLocation>
</comment>
<dbReference type="InterPro" id="IPR011057">
    <property type="entry name" value="Mss4-like_sf"/>
</dbReference>
<dbReference type="PROSITE" id="PS01003">
    <property type="entry name" value="TCTP_2"/>
    <property type="match status" value="1"/>
</dbReference>
<feature type="domain" description="TCTP" evidence="7">
    <location>
        <begin position="1"/>
        <end position="180"/>
    </location>
</feature>
<dbReference type="InterPro" id="IPR011323">
    <property type="entry name" value="Mss4/transl-control_tumour"/>
</dbReference>
<organism evidence="8">
    <name type="scientific">Dendroctonus ponderosae</name>
    <name type="common">Mountain pine beetle</name>
    <dbReference type="NCBI Taxonomy" id="77166"/>
    <lineage>
        <taxon>Eukaryota</taxon>
        <taxon>Metazoa</taxon>
        <taxon>Ecdysozoa</taxon>
        <taxon>Arthropoda</taxon>
        <taxon>Hexapoda</taxon>
        <taxon>Insecta</taxon>
        <taxon>Pterygota</taxon>
        <taxon>Neoptera</taxon>
        <taxon>Endopterygota</taxon>
        <taxon>Coleoptera</taxon>
        <taxon>Polyphaga</taxon>
        <taxon>Cucujiformia</taxon>
        <taxon>Curculionidae</taxon>
        <taxon>Scolytinae</taxon>
        <taxon>Dendroctonus</taxon>
    </lineage>
</organism>
<dbReference type="InterPro" id="IPR034737">
    <property type="entry name" value="TCTP"/>
</dbReference>
<evidence type="ECO:0000256" key="3">
    <source>
        <dbReference type="ARBA" id="ARBA00014759"/>
    </source>
</evidence>
<dbReference type="PROSITE" id="PS51797">
    <property type="entry name" value="TCTP_3"/>
    <property type="match status" value="1"/>
</dbReference>
<dbReference type="SUPFAM" id="SSF51316">
    <property type="entry name" value="Mss4-like"/>
    <property type="match status" value="1"/>
</dbReference>
<reference evidence="8" key="1">
    <citation type="journal article" date="2012" name="Insect Biochem. Mol. Biol.">
        <title>Transcriptome and full-length cDNA resources for the mountain pine beetle, Dendroctonus ponderosae Hopkins, a major insect pest of pine forests.</title>
        <authorList>
            <person name="Keeling C.I."/>
            <person name="Henderson H."/>
            <person name="Li M."/>
            <person name="Yuen M."/>
            <person name="Clark E.L."/>
            <person name="Fraser J.D."/>
            <person name="Huber D.P."/>
            <person name="Liao N.Y."/>
            <person name="Roderick Docking T."/>
            <person name="Birol I."/>
            <person name="Chan S.K."/>
            <person name="Taylor G.A."/>
            <person name="Palmquist D."/>
            <person name="Jones S.J."/>
            <person name="Bohlmann J."/>
        </authorList>
    </citation>
    <scope>NUCLEOTIDE SEQUENCE</scope>
    <source>
        <tissue evidence="8">Whole emerged adults</tissue>
    </source>
</reference>
<dbReference type="GO" id="GO:0005737">
    <property type="term" value="C:cytoplasm"/>
    <property type="evidence" value="ECO:0007669"/>
    <property type="project" value="UniProtKB-SubCell"/>
</dbReference>
<dbReference type="PANTHER" id="PTHR11991">
    <property type="entry name" value="TRANSLATIONALLY CONTROLLED TUMOR PROTEIN-RELATED"/>
    <property type="match status" value="1"/>
</dbReference>
<dbReference type="PROSITE" id="PS01002">
    <property type="entry name" value="TCTP_1"/>
    <property type="match status" value="1"/>
</dbReference>
<dbReference type="InterPro" id="IPR018103">
    <property type="entry name" value="Translation_control_tumour_CS"/>
</dbReference>
<protein>
    <recommendedName>
        <fullName evidence="3">Translationally-controlled tumor protein homolog</fullName>
    </recommendedName>
</protein>
<evidence type="ECO:0000256" key="5">
    <source>
        <dbReference type="ARBA" id="ARBA00022837"/>
    </source>
</evidence>
<proteinExistence type="evidence at transcript level"/>
<keyword evidence="4" id="KW-0963">Cytoplasm</keyword>
<comment type="function">
    <text evidence="1">Involved in calcium binding and microtubule stabilization.</text>
</comment>
<dbReference type="Gene3D" id="2.170.150.10">
    <property type="entry name" value="Metal Binding Protein, Guanine Nucleotide Exchange Factor, Chain A"/>
    <property type="match status" value="1"/>
</dbReference>
<accession>J3JWC2</accession>
<evidence type="ECO:0000259" key="7">
    <source>
        <dbReference type="PROSITE" id="PS51797"/>
    </source>
</evidence>
<evidence type="ECO:0000313" key="8">
    <source>
        <dbReference type="EMBL" id="AEE62502.1"/>
    </source>
</evidence>
<dbReference type="AlphaFoldDB" id="J3JWC2"/>
<dbReference type="Pfam" id="PF00838">
    <property type="entry name" value="TCTP"/>
    <property type="match status" value="1"/>
</dbReference>
<dbReference type="PANTHER" id="PTHR11991:SF0">
    <property type="entry name" value="TRANSLATIONALLY-CONTROLLED TUMOR PROTEIN"/>
    <property type="match status" value="1"/>
</dbReference>
<evidence type="ECO:0000256" key="2">
    <source>
        <dbReference type="ARBA" id="ARBA00004496"/>
    </source>
</evidence>
<keyword evidence="5" id="KW-0106">Calcium</keyword>
<comment type="similarity">
    <text evidence="6">Belongs to the TCTP family.</text>
</comment>
<evidence type="ECO:0000256" key="4">
    <source>
        <dbReference type="ARBA" id="ARBA00022490"/>
    </source>
</evidence>
<name>J3JWC2_DENPD</name>
<dbReference type="InterPro" id="IPR018105">
    <property type="entry name" value="Translational_control_tumour_p"/>
</dbReference>
<dbReference type="GO" id="GO:0005509">
    <property type="term" value="F:calcium ion binding"/>
    <property type="evidence" value="ECO:0007669"/>
    <property type="project" value="TreeGrafter"/>
</dbReference>
<sequence>MLIYKDAFTDDELCSDSFPVKLVDDLVFEFKGKHVVRKEGDVVLAGSNPSAEEEGDDGGDEHVERGIDFVLNHRLAEMNCYEDPSTFKSYAKNFLKKVVDHMQKNGKSAEEIETFKAKIQNWMKGLLSKDRFKNLAFFIGENMAEGRGEGQVAIVEYRDENGVESPYMMLVKEALIEEKA</sequence>
<dbReference type="FunFam" id="2.170.150.10:FF:000010">
    <property type="entry name" value="Translationally-controlled tumor protein homolog"/>
    <property type="match status" value="1"/>
</dbReference>
<dbReference type="EMBL" id="BT127540">
    <property type="protein sequence ID" value="AEE62502.1"/>
    <property type="molecule type" value="mRNA"/>
</dbReference>
<evidence type="ECO:0000256" key="1">
    <source>
        <dbReference type="ARBA" id="ARBA00002114"/>
    </source>
</evidence>
<evidence type="ECO:0000256" key="6">
    <source>
        <dbReference type="PROSITE-ProRule" id="PRU01133"/>
    </source>
</evidence>
<dbReference type="PRINTS" id="PR01653">
    <property type="entry name" value="TCTPROTEIN"/>
</dbReference>